<name>A0ABV5MA60_9ACTN</name>
<dbReference type="RefSeq" id="WP_380029171.1">
    <property type="nucleotide sequence ID" value="NZ_JBHMCA010000043.1"/>
</dbReference>
<dbReference type="SUPFAM" id="SSF53335">
    <property type="entry name" value="S-adenosyl-L-methionine-dependent methyltransferases"/>
    <property type="match status" value="1"/>
</dbReference>
<dbReference type="GO" id="GO:0008168">
    <property type="term" value="F:methyltransferase activity"/>
    <property type="evidence" value="ECO:0007669"/>
    <property type="project" value="UniProtKB-KW"/>
</dbReference>
<gene>
    <name evidence="2" type="ORF">ACFFTR_21835</name>
</gene>
<proteinExistence type="predicted"/>
<dbReference type="GO" id="GO:0032259">
    <property type="term" value="P:methylation"/>
    <property type="evidence" value="ECO:0007669"/>
    <property type="project" value="UniProtKB-KW"/>
</dbReference>
<keyword evidence="3" id="KW-1185">Reference proteome</keyword>
<dbReference type="EMBL" id="JBHMCA010000043">
    <property type="protein sequence ID" value="MFB9445729.1"/>
    <property type="molecule type" value="Genomic_DNA"/>
</dbReference>
<reference evidence="2 3" key="1">
    <citation type="submission" date="2024-09" db="EMBL/GenBank/DDBJ databases">
        <authorList>
            <person name="Sun Q."/>
            <person name="Mori K."/>
        </authorList>
    </citation>
    <scope>NUCLEOTIDE SEQUENCE [LARGE SCALE GENOMIC DNA]</scope>
    <source>
        <strain evidence="2 3">JCM 3307</strain>
    </source>
</reference>
<evidence type="ECO:0000259" key="1">
    <source>
        <dbReference type="Pfam" id="PF13649"/>
    </source>
</evidence>
<dbReference type="InterPro" id="IPR029063">
    <property type="entry name" value="SAM-dependent_MTases_sf"/>
</dbReference>
<dbReference type="Gene3D" id="2.20.25.570">
    <property type="match status" value="1"/>
</dbReference>
<accession>A0ABV5MA60</accession>
<dbReference type="Pfam" id="PF13649">
    <property type="entry name" value="Methyltransf_25"/>
    <property type="match status" value="1"/>
</dbReference>
<evidence type="ECO:0000313" key="3">
    <source>
        <dbReference type="Proteomes" id="UP001589608"/>
    </source>
</evidence>
<protein>
    <submittedName>
        <fullName evidence="2">Class I SAM-dependent DNA methyltransferase</fullName>
    </submittedName>
</protein>
<evidence type="ECO:0000313" key="2">
    <source>
        <dbReference type="EMBL" id="MFB9445729.1"/>
    </source>
</evidence>
<feature type="domain" description="Methyltransferase" evidence="1">
    <location>
        <begin position="48"/>
        <end position="140"/>
    </location>
</feature>
<dbReference type="InterPro" id="IPR041698">
    <property type="entry name" value="Methyltransf_25"/>
</dbReference>
<comment type="caution">
    <text evidence="2">The sequence shown here is derived from an EMBL/GenBank/DDBJ whole genome shotgun (WGS) entry which is preliminary data.</text>
</comment>
<dbReference type="CDD" id="cd02440">
    <property type="entry name" value="AdoMet_MTases"/>
    <property type="match status" value="1"/>
</dbReference>
<sequence>MDGYRINTYGDAAADQYDGWMRPGAYAAGDADEAAQFLAGLAGTGTALELGIGTGRVALPLAAHGVMVHGIEASTAMLEQLRAKDGATAVVTTLGDMTDVDVPGRFALVYTVFNTLFMLRGVEEQERCLRNVRERLDERGALVVEASVPRPWVYDNGQRLRVSEMRVGYLRLEAFLHDPVAQVVESQRVVITEGDGVRMVPVRFRYLWPSELDMMCRLAGLRRVARYGGWSEEPFTEHSERHVSVYRPERG</sequence>
<organism evidence="2 3">
    <name type="scientific">Dactylosporangium vinaceum</name>
    <dbReference type="NCBI Taxonomy" id="53362"/>
    <lineage>
        <taxon>Bacteria</taxon>
        <taxon>Bacillati</taxon>
        <taxon>Actinomycetota</taxon>
        <taxon>Actinomycetes</taxon>
        <taxon>Micromonosporales</taxon>
        <taxon>Micromonosporaceae</taxon>
        <taxon>Dactylosporangium</taxon>
    </lineage>
</organism>
<keyword evidence="2" id="KW-0808">Transferase</keyword>
<keyword evidence="2" id="KW-0489">Methyltransferase</keyword>
<dbReference type="Proteomes" id="UP001589608">
    <property type="component" value="Unassembled WGS sequence"/>
</dbReference>
<dbReference type="Gene3D" id="3.40.50.150">
    <property type="entry name" value="Vaccinia Virus protein VP39"/>
    <property type="match status" value="1"/>
</dbReference>